<proteinExistence type="predicted"/>
<dbReference type="EMBL" id="JAENJH010000012">
    <property type="protein sequence ID" value="MBK1788976.1"/>
    <property type="molecule type" value="Genomic_DNA"/>
</dbReference>
<evidence type="ECO:0000256" key="1">
    <source>
        <dbReference type="ARBA" id="ARBA00004141"/>
    </source>
</evidence>
<evidence type="ECO:0000256" key="4">
    <source>
        <dbReference type="ARBA" id="ARBA00023136"/>
    </source>
</evidence>
<feature type="compositionally biased region" description="Pro residues" evidence="5">
    <location>
        <begin position="269"/>
        <end position="282"/>
    </location>
</feature>
<dbReference type="AlphaFoldDB" id="A0A934QYW8"/>
<evidence type="ECO:0000256" key="5">
    <source>
        <dbReference type="SAM" id="MobiDB-lite"/>
    </source>
</evidence>
<accession>A0A934QYW8</accession>
<protein>
    <submittedName>
        <fullName evidence="8">RDD family protein</fullName>
    </submittedName>
</protein>
<evidence type="ECO:0000313" key="9">
    <source>
        <dbReference type="Proteomes" id="UP000635245"/>
    </source>
</evidence>
<feature type="domain" description="RDD" evidence="7">
    <location>
        <begin position="32"/>
        <end position="158"/>
    </location>
</feature>
<keyword evidence="3 6" id="KW-1133">Transmembrane helix</keyword>
<feature type="region of interest" description="Disordered" evidence="5">
    <location>
        <begin position="258"/>
        <end position="298"/>
    </location>
</feature>
<sequence length="298" mass="31299">MNAHDTGGVQQESDLVTGDAVVLELRLARSASRALGYGLDLCVQLASLLLVGLVFLFAGVPDDTALVIAIVTSVQLLVLVGYPTICETLTRGRTLGKAACGLRVVRDDGGPIRFRHALIRALAGAFVDFGPFGAWSVVGFSTSLASVTSKRVGDHLAGTVVIRERVPQQYEPGLSMPPALAGWAASLDLSGLTPALALSARQYLGRYHELNQVSRDRIGAELAGEVAASIGAPVPPYTPGWAYLTAVLAERQARDWARLSPAAPVQQPVQPPVQQPQSPPPVQSTSDQPGDSPFAPPS</sequence>
<evidence type="ECO:0000256" key="2">
    <source>
        <dbReference type="ARBA" id="ARBA00022692"/>
    </source>
</evidence>
<keyword evidence="2 6" id="KW-0812">Transmembrane</keyword>
<keyword evidence="4 6" id="KW-0472">Membrane</keyword>
<organism evidence="8 9">
    <name type="scientific">Prauserella cavernicola</name>
    <dbReference type="NCBI Taxonomy" id="2800127"/>
    <lineage>
        <taxon>Bacteria</taxon>
        <taxon>Bacillati</taxon>
        <taxon>Actinomycetota</taxon>
        <taxon>Actinomycetes</taxon>
        <taxon>Pseudonocardiales</taxon>
        <taxon>Pseudonocardiaceae</taxon>
        <taxon>Prauserella</taxon>
    </lineage>
</organism>
<gene>
    <name evidence="8" type="ORF">JHE00_31990</name>
</gene>
<dbReference type="GO" id="GO:0016020">
    <property type="term" value="C:membrane"/>
    <property type="evidence" value="ECO:0007669"/>
    <property type="project" value="UniProtKB-SubCell"/>
</dbReference>
<feature type="transmembrane region" description="Helical" evidence="6">
    <location>
        <begin position="64"/>
        <end position="85"/>
    </location>
</feature>
<evidence type="ECO:0000313" key="8">
    <source>
        <dbReference type="EMBL" id="MBK1788976.1"/>
    </source>
</evidence>
<dbReference type="PANTHER" id="PTHR38480:SF1">
    <property type="entry name" value="SLR0254 PROTEIN"/>
    <property type="match status" value="1"/>
</dbReference>
<keyword evidence="9" id="KW-1185">Reference proteome</keyword>
<evidence type="ECO:0000256" key="3">
    <source>
        <dbReference type="ARBA" id="ARBA00022989"/>
    </source>
</evidence>
<reference evidence="8" key="1">
    <citation type="submission" date="2020-12" db="EMBL/GenBank/DDBJ databases">
        <title>Prauserella sp. ASG 168, a novel actinomycete isolated from cave rock.</title>
        <authorList>
            <person name="Suriyachadkun C."/>
        </authorList>
    </citation>
    <scope>NUCLEOTIDE SEQUENCE</scope>
    <source>
        <strain evidence="8">ASG 168</strain>
    </source>
</reference>
<name>A0A934QYW8_9PSEU</name>
<comment type="subcellular location">
    <subcellularLocation>
        <location evidence="1">Membrane</location>
        <topology evidence="1">Multi-pass membrane protein</topology>
    </subcellularLocation>
</comment>
<dbReference type="Pfam" id="PF06271">
    <property type="entry name" value="RDD"/>
    <property type="match status" value="1"/>
</dbReference>
<comment type="caution">
    <text evidence="8">The sequence shown here is derived from an EMBL/GenBank/DDBJ whole genome shotgun (WGS) entry which is preliminary data.</text>
</comment>
<dbReference type="PANTHER" id="PTHR38480">
    <property type="entry name" value="SLR0254 PROTEIN"/>
    <property type="match status" value="1"/>
</dbReference>
<dbReference type="InterPro" id="IPR010432">
    <property type="entry name" value="RDD"/>
</dbReference>
<feature type="transmembrane region" description="Helical" evidence="6">
    <location>
        <begin position="34"/>
        <end position="58"/>
    </location>
</feature>
<dbReference type="Proteomes" id="UP000635245">
    <property type="component" value="Unassembled WGS sequence"/>
</dbReference>
<evidence type="ECO:0000259" key="7">
    <source>
        <dbReference type="Pfam" id="PF06271"/>
    </source>
</evidence>
<evidence type="ECO:0000256" key="6">
    <source>
        <dbReference type="SAM" id="Phobius"/>
    </source>
</evidence>